<dbReference type="EMBL" id="JABDTM020024828">
    <property type="protein sequence ID" value="KAH0813921.1"/>
    <property type="molecule type" value="Genomic_DNA"/>
</dbReference>
<dbReference type="InterPro" id="IPR007110">
    <property type="entry name" value="Ig-like_dom"/>
</dbReference>
<feature type="domain" description="Ig-like" evidence="10">
    <location>
        <begin position="134"/>
        <end position="219"/>
    </location>
</feature>
<evidence type="ECO:0000256" key="5">
    <source>
        <dbReference type="ARBA" id="ARBA00023136"/>
    </source>
</evidence>
<feature type="signal peptide" evidence="9">
    <location>
        <begin position="1"/>
        <end position="26"/>
    </location>
</feature>
<dbReference type="GO" id="GO:0005886">
    <property type="term" value="C:plasma membrane"/>
    <property type="evidence" value="ECO:0007669"/>
    <property type="project" value="UniProtKB-SubCell"/>
</dbReference>
<evidence type="ECO:0000256" key="3">
    <source>
        <dbReference type="ARBA" id="ARBA00022729"/>
    </source>
</evidence>
<keyword evidence="5" id="KW-0472">Membrane</keyword>
<dbReference type="SUPFAM" id="SSF48726">
    <property type="entry name" value="Immunoglobulin"/>
    <property type="match status" value="3"/>
</dbReference>
<dbReference type="SMART" id="SM00408">
    <property type="entry name" value="IGc2"/>
    <property type="match status" value="3"/>
</dbReference>
<dbReference type="AlphaFoldDB" id="A0A8J6LHS3"/>
<feature type="chain" id="PRO_5035226795" description="Ig-like domain-containing protein" evidence="9">
    <location>
        <begin position="27"/>
        <end position="573"/>
    </location>
</feature>
<evidence type="ECO:0000256" key="8">
    <source>
        <dbReference type="ARBA" id="ARBA00023319"/>
    </source>
</evidence>
<protein>
    <recommendedName>
        <fullName evidence="10">Ig-like domain-containing protein</fullName>
    </recommendedName>
</protein>
<keyword evidence="3 9" id="KW-0732">Signal</keyword>
<proteinExistence type="predicted"/>
<reference evidence="11" key="1">
    <citation type="journal article" date="2020" name="J Insects Food Feed">
        <title>The yellow mealworm (Tenebrio molitor) genome: a resource for the emerging insects as food and feed industry.</title>
        <authorList>
            <person name="Eriksson T."/>
            <person name="Andere A."/>
            <person name="Kelstrup H."/>
            <person name="Emery V."/>
            <person name="Picard C."/>
        </authorList>
    </citation>
    <scope>NUCLEOTIDE SEQUENCE</scope>
    <source>
        <strain evidence="11">Stoneville</strain>
        <tissue evidence="11">Whole head</tissue>
    </source>
</reference>
<feature type="domain" description="Ig-like" evidence="10">
    <location>
        <begin position="32"/>
        <end position="133"/>
    </location>
</feature>
<evidence type="ECO:0000313" key="12">
    <source>
        <dbReference type="Proteomes" id="UP000719412"/>
    </source>
</evidence>
<dbReference type="PANTHER" id="PTHR12231:SF253">
    <property type="entry name" value="DPR-INTERACTING PROTEIN ETA, ISOFORM B-RELATED"/>
    <property type="match status" value="1"/>
</dbReference>
<reference evidence="11" key="2">
    <citation type="submission" date="2021-08" db="EMBL/GenBank/DDBJ databases">
        <authorList>
            <person name="Eriksson T."/>
        </authorList>
    </citation>
    <scope>NUCLEOTIDE SEQUENCE</scope>
    <source>
        <strain evidence="11">Stoneville</strain>
        <tissue evidence="11">Whole head</tissue>
    </source>
</reference>
<dbReference type="FunFam" id="2.60.40.10:FF:000376">
    <property type="entry name" value="CLUMA_CG000981, isoform A"/>
    <property type="match status" value="1"/>
</dbReference>
<evidence type="ECO:0000256" key="9">
    <source>
        <dbReference type="SAM" id="SignalP"/>
    </source>
</evidence>
<dbReference type="Pfam" id="PF07679">
    <property type="entry name" value="I-set"/>
    <property type="match status" value="1"/>
</dbReference>
<dbReference type="InterPro" id="IPR003598">
    <property type="entry name" value="Ig_sub2"/>
</dbReference>
<dbReference type="Gene3D" id="2.60.40.10">
    <property type="entry name" value="Immunoglobulins"/>
    <property type="match status" value="3"/>
</dbReference>
<evidence type="ECO:0000256" key="7">
    <source>
        <dbReference type="ARBA" id="ARBA00023180"/>
    </source>
</evidence>
<gene>
    <name evidence="11" type="ORF">GEV33_008870</name>
</gene>
<evidence type="ECO:0000313" key="11">
    <source>
        <dbReference type="EMBL" id="KAH0813921.1"/>
    </source>
</evidence>
<dbReference type="FunFam" id="2.60.40.10:FF:000328">
    <property type="entry name" value="CLUMA_CG000981, isoform A"/>
    <property type="match status" value="1"/>
</dbReference>
<dbReference type="InterPro" id="IPR003599">
    <property type="entry name" value="Ig_sub"/>
</dbReference>
<evidence type="ECO:0000256" key="1">
    <source>
        <dbReference type="ARBA" id="ARBA00004236"/>
    </source>
</evidence>
<dbReference type="InterPro" id="IPR051170">
    <property type="entry name" value="Neural/epithelial_adhesion"/>
</dbReference>
<name>A0A8J6LHS3_TENMO</name>
<dbReference type="InterPro" id="IPR036179">
    <property type="entry name" value="Ig-like_dom_sf"/>
</dbReference>
<keyword evidence="7" id="KW-0325">Glycoprotein</keyword>
<dbReference type="PROSITE" id="PS50835">
    <property type="entry name" value="IG_LIKE"/>
    <property type="match status" value="3"/>
</dbReference>
<dbReference type="FunFam" id="2.60.40.10:FF:000392">
    <property type="entry name" value="CLUMA_CG000981, isoform A"/>
    <property type="match status" value="1"/>
</dbReference>
<keyword evidence="4" id="KW-0677">Repeat</keyword>
<accession>A0A8J6LHS3</accession>
<keyword evidence="12" id="KW-1185">Reference proteome</keyword>
<comment type="caution">
    <text evidence="11">The sequence shown here is derived from an EMBL/GenBank/DDBJ whole genome shotgun (WGS) entry which is preliminary data.</text>
</comment>
<evidence type="ECO:0000256" key="2">
    <source>
        <dbReference type="ARBA" id="ARBA00022475"/>
    </source>
</evidence>
<feature type="domain" description="Ig-like" evidence="10">
    <location>
        <begin position="230"/>
        <end position="326"/>
    </location>
</feature>
<keyword evidence="8" id="KW-0393">Immunoglobulin domain</keyword>
<dbReference type="Pfam" id="PF13927">
    <property type="entry name" value="Ig_3"/>
    <property type="match status" value="2"/>
</dbReference>
<organism evidence="11 12">
    <name type="scientific">Tenebrio molitor</name>
    <name type="common">Yellow mealworm beetle</name>
    <dbReference type="NCBI Taxonomy" id="7067"/>
    <lineage>
        <taxon>Eukaryota</taxon>
        <taxon>Metazoa</taxon>
        <taxon>Ecdysozoa</taxon>
        <taxon>Arthropoda</taxon>
        <taxon>Hexapoda</taxon>
        <taxon>Insecta</taxon>
        <taxon>Pterygota</taxon>
        <taxon>Neoptera</taxon>
        <taxon>Endopterygota</taxon>
        <taxon>Coleoptera</taxon>
        <taxon>Polyphaga</taxon>
        <taxon>Cucujiformia</taxon>
        <taxon>Tenebrionidae</taxon>
        <taxon>Tenebrio</taxon>
    </lineage>
</organism>
<dbReference type="Proteomes" id="UP000719412">
    <property type="component" value="Unassembled WGS sequence"/>
</dbReference>
<dbReference type="PANTHER" id="PTHR12231">
    <property type="entry name" value="CTX-RELATED TYPE I TRANSMEMBRANE PROTEIN"/>
    <property type="match status" value="1"/>
</dbReference>
<dbReference type="GO" id="GO:0043005">
    <property type="term" value="C:neuron projection"/>
    <property type="evidence" value="ECO:0007669"/>
    <property type="project" value="TreeGrafter"/>
</dbReference>
<dbReference type="SMART" id="SM00409">
    <property type="entry name" value="IG"/>
    <property type="match status" value="3"/>
</dbReference>
<evidence type="ECO:0000256" key="4">
    <source>
        <dbReference type="ARBA" id="ARBA00022737"/>
    </source>
</evidence>
<comment type="subcellular location">
    <subcellularLocation>
        <location evidence="1">Cell membrane</location>
    </subcellularLocation>
</comment>
<dbReference type="InterPro" id="IPR013098">
    <property type="entry name" value="Ig_I-set"/>
</dbReference>
<sequence length="573" mass="64090">MAETRIDVILGVSTVLVLLLLHTVSGKLLENPKFSQPIPNNTVAVGREAILACFVENLGSYKVAWLRVDTQTILTIHNHVVTKNHRIGVTHSELKTWYLHIKEVRESDRGWYMCQINTDPMKSQICYLDVVVSPDILDFPTSADIVVDEGADVTLRCVARGSPEPSILWKREDGQLIPSRRGPDAASASGPTLNISKIKREHMGPYLCIASNGVPPSVSKRIMVVVQFPPSVWIRYQLVGAYDDQQITLECHSEAYPKSINYWTRDNGDIIPHSSKYVPEIIEDGYKVHMKLSLNHLGPQDYGIYKCISKNSLGDMEGTINIYRISNPALKNSSLHFKSKGSRKEANDVTYQIGSTEKGNNRAYQVPFTVGLVSFSFVVRRGSGAPGYFPRLPTPTLSPLLFLDDTTRISQHTTSMGGHPAWDLNPADLAVVSGECRSSFHHPTESVKSVEKYCPQRQIVLIVWKIINYPKYAPLEQITGLDKMLNGHAYSRAVRAHILTNLILAGIILDEEDLTGKERAETENKLRDSERSLILFVKENRTYQSLRAKFKTALHNLESNQSCGTNSSTRLLP</sequence>
<keyword evidence="2" id="KW-1003">Cell membrane</keyword>
<dbReference type="InterPro" id="IPR013783">
    <property type="entry name" value="Ig-like_fold"/>
</dbReference>
<keyword evidence="6" id="KW-1015">Disulfide bond</keyword>
<evidence type="ECO:0000256" key="6">
    <source>
        <dbReference type="ARBA" id="ARBA00023157"/>
    </source>
</evidence>
<evidence type="ECO:0000259" key="10">
    <source>
        <dbReference type="PROSITE" id="PS50835"/>
    </source>
</evidence>